<dbReference type="InterPro" id="IPR040523">
    <property type="entry name" value="AsnC_trans_reg2"/>
</dbReference>
<evidence type="ECO:0000256" key="3">
    <source>
        <dbReference type="ARBA" id="ARBA00023457"/>
    </source>
</evidence>
<evidence type="ECO:0000259" key="6">
    <source>
        <dbReference type="Pfam" id="PF17805"/>
    </source>
</evidence>
<dbReference type="PANTHER" id="PTHR43413">
    <property type="entry name" value="TRANSCRIPTIONAL REGULATOR, ASNC FAMILY"/>
    <property type="match status" value="1"/>
</dbReference>
<accession>A0ABR5Y0G2</accession>
<dbReference type="Gene3D" id="3.30.70.3460">
    <property type="match status" value="1"/>
</dbReference>
<name>A0ABR5Y0G2_9PROT</name>
<keyword evidence="1" id="KW-0456">Lyase</keyword>
<evidence type="ECO:0000256" key="2">
    <source>
        <dbReference type="ARBA" id="ARBA00023444"/>
    </source>
</evidence>
<comment type="catalytic activity">
    <reaction evidence="5">
        <text>siroheme + 2 H(+) = 12,18-didecarboxysiroheme + 2 CO2</text>
        <dbReference type="Rhea" id="RHEA:19093"/>
        <dbReference type="ChEBI" id="CHEBI:15378"/>
        <dbReference type="ChEBI" id="CHEBI:16526"/>
        <dbReference type="ChEBI" id="CHEBI:60052"/>
        <dbReference type="ChEBI" id="CHEBI:140497"/>
        <dbReference type="EC" id="4.1.1.111"/>
    </reaction>
</comment>
<dbReference type="InterPro" id="IPR050684">
    <property type="entry name" value="HTH-Siroheme_Decarb"/>
</dbReference>
<dbReference type="SUPFAM" id="SSF46785">
    <property type="entry name" value="Winged helix' DNA-binding domain"/>
    <property type="match status" value="1"/>
</dbReference>
<sequence length="151" mass="17182">MMNKLERDLINNMQGGFPICAHPFQVLAERLGYDEQTVIDGVKRLIADRYVSRFGPLYNTERLGGAVTLAAIAVPPDRFDEVAEQVNACEEVAHNYAREDVLNMWFVILAEDEEALQDVIKRIENTTGLGVLSFPKEQEYFLELHLEVPEK</sequence>
<dbReference type="InterPro" id="IPR036390">
    <property type="entry name" value="WH_DNA-bd_sf"/>
</dbReference>
<dbReference type="InterPro" id="IPR053953">
    <property type="entry name" value="NirdL-like_HTH"/>
</dbReference>
<evidence type="ECO:0000313" key="8">
    <source>
        <dbReference type="EMBL" id="KZD03178.1"/>
    </source>
</evidence>
<proteinExistence type="inferred from homology"/>
<comment type="caution">
    <text evidence="8">The sequence shown here is derived from an EMBL/GenBank/DDBJ whole genome shotgun (WGS) entry which is preliminary data.</text>
</comment>
<feature type="domain" description="Siroheme decarboxylase NirL-like HTH" evidence="7">
    <location>
        <begin position="6"/>
        <end position="49"/>
    </location>
</feature>
<evidence type="ECO:0000256" key="1">
    <source>
        <dbReference type="ARBA" id="ARBA00023239"/>
    </source>
</evidence>
<dbReference type="EMBL" id="LPXL01000029">
    <property type="protein sequence ID" value="KZD03178.1"/>
    <property type="molecule type" value="Genomic_DNA"/>
</dbReference>
<dbReference type="PANTHER" id="PTHR43413:SF1">
    <property type="entry name" value="SIROHEME DECARBOXYLASE NIRL SUBUNIT"/>
    <property type="match status" value="1"/>
</dbReference>
<organism evidence="8 9">
    <name type="scientific">Thalassospira xiamenensis</name>
    <dbReference type="NCBI Taxonomy" id="220697"/>
    <lineage>
        <taxon>Bacteria</taxon>
        <taxon>Pseudomonadati</taxon>
        <taxon>Pseudomonadota</taxon>
        <taxon>Alphaproteobacteria</taxon>
        <taxon>Rhodospirillales</taxon>
        <taxon>Thalassospiraceae</taxon>
        <taxon>Thalassospira</taxon>
    </lineage>
</organism>
<dbReference type="Pfam" id="PF17805">
    <property type="entry name" value="AsnC_trans_reg2"/>
    <property type="match status" value="1"/>
</dbReference>
<dbReference type="Pfam" id="PF22451">
    <property type="entry name" value="NirdL-like_HTH"/>
    <property type="match status" value="1"/>
</dbReference>
<reference evidence="8 9" key="1">
    <citation type="submission" date="2015-12" db="EMBL/GenBank/DDBJ databases">
        <title>Genome sequence of Thalassospira xiamenensis MCCC 1A03005.</title>
        <authorList>
            <person name="Lu L."/>
            <person name="Lai Q."/>
            <person name="Shao Z."/>
            <person name="Qian P."/>
        </authorList>
    </citation>
    <scope>NUCLEOTIDE SEQUENCE [LARGE SCALE GENOMIC DNA]</scope>
    <source>
        <strain evidence="8 9">MCCC 1A03005</strain>
    </source>
</reference>
<evidence type="ECO:0000313" key="9">
    <source>
        <dbReference type="Proteomes" id="UP000076167"/>
    </source>
</evidence>
<evidence type="ECO:0000256" key="5">
    <source>
        <dbReference type="ARBA" id="ARBA00048470"/>
    </source>
</evidence>
<comment type="pathway">
    <text evidence="2">Porphyrin-containing compound metabolism.</text>
</comment>
<comment type="similarity">
    <text evidence="3">Belongs to the Ahb/Nir family.</text>
</comment>
<dbReference type="Proteomes" id="UP000076167">
    <property type="component" value="Unassembled WGS sequence"/>
</dbReference>
<feature type="domain" description="Siroheme decarboxylase AsnC-like ligand binding" evidence="6">
    <location>
        <begin position="67"/>
        <end position="138"/>
    </location>
</feature>
<protein>
    <recommendedName>
        <fullName evidence="4">siroheme decarboxylase</fullName>
        <ecNumber evidence="4">4.1.1.111</ecNumber>
    </recommendedName>
</protein>
<gene>
    <name evidence="8" type="ORF">AUP40_18450</name>
</gene>
<keyword evidence="9" id="KW-1185">Reference proteome</keyword>
<evidence type="ECO:0000259" key="7">
    <source>
        <dbReference type="Pfam" id="PF22451"/>
    </source>
</evidence>
<dbReference type="EC" id="4.1.1.111" evidence="4"/>
<evidence type="ECO:0000256" key="4">
    <source>
        <dbReference type="ARBA" id="ARBA00023471"/>
    </source>
</evidence>